<keyword evidence="4 9" id="KW-0808">Transferase</keyword>
<evidence type="ECO:0000256" key="3">
    <source>
        <dbReference type="ARBA" id="ARBA00022654"/>
    </source>
</evidence>
<dbReference type="InterPro" id="IPR016181">
    <property type="entry name" value="Acyl_CoA_acyltransferase"/>
</dbReference>
<dbReference type="GO" id="GO:0007165">
    <property type="term" value="P:signal transduction"/>
    <property type="evidence" value="ECO:0007669"/>
    <property type="project" value="TreeGrafter"/>
</dbReference>
<evidence type="ECO:0000256" key="1">
    <source>
        <dbReference type="ARBA" id="ARBA00012340"/>
    </source>
</evidence>
<evidence type="ECO:0000256" key="8">
    <source>
        <dbReference type="PROSITE-ProRule" id="PRU00533"/>
    </source>
</evidence>
<keyword evidence="5 9" id="KW-0949">S-adenosyl-L-methionine</keyword>
<proteinExistence type="inferred from homology"/>
<dbReference type="OrthoDB" id="6169313at2"/>
<evidence type="ECO:0000256" key="4">
    <source>
        <dbReference type="ARBA" id="ARBA00022679"/>
    </source>
</evidence>
<evidence type="ECO:0000313" key="11">
    <source>
        <dbReference type="Proteomes" id="UP000252792"/>
    </source>
</evidence>
<dbReference type="Gene3D" id="3.40.630.30">
    <property type="match status" value="1"/>
</dbReference>
<comment type="caution">
    <text evidence="10">The sequence shown here is derived from an EMBL/GenBank/DDBJ whole genome shotgun (WGS) entry which is preliminary data.</text>
</comment>
<evidence type="ECO:0000256" key="7">
    <source>
        <dbReference type="ARBA" id="ARBA00048576"/>
    </source>
</evidence>
<dbReference type="EC" id="2.3.1.184" evidence="1 9"/>
<dbReference type="EMBL" id="QNSE01000008">
    <property type="protein sequence ID" value="RBP82486.1"/>
    <property type="molecule type" value="Genomic_DNA"/>
</dbReference>
<dbReference type="SUPFAM" id="SSF55729">
    <property type="entry name" value="Acyl-CoA N-acyltransferases (Nat)"/>
    <property type="match status" value="1"/>
</dbReference>
<organism evidence="10 11">
    <name type="scientific">Marinomonas rhizomae</name>
    <dbReference type="NCBI Taxonomy" id="491948"/>
    <lineage>
        <taxon>Bacteria</taxon>
        <taxon>Pseudomonadati</taxon>
        <taxon>Pseudomonadota</taxon>
        <taxon>Gammaproteobacteria</taxon>
        <taxon>Oceanospirillales</taxon>
        <taxon>Oceanospirillaceae</taxon>
        <taxon>Marinomonas</taxon>
    </lineage>
</organism>
<dbReference type="PANTHER" id="PTHR39322">
    <property type="entry name" value="ACYL-HOMOSERINE-LACTONE SYNTHASE"/>
    <property type="match status" value="1"/>
</dbReference>
<evidence type="ECO:0000256" key="9">
    <source>
        <dbReference type="RuleBase" id="RU361135"/>
    </source>
</evidence>
<protein>
    <recommendedName>
        <fullName evidence="2 9">Acyl-homoserine-lactone synthase</fullName>
        <ecNumber evidence="1 9">2.3.1.184</ecNumber>
    </recommendedName>
    <alternativeName>
        <fullName evidence="9">Autoinducer synthesis protein</fullName>
    </alternativeName>
</protein>
<keyword evidence="11" id="KW-1185">Reference proteome</keyword>
<comment type="catalytic activity">
    <reaction evidence="7 9">
        <text>a fatty acyl-[ACP] + S-adenosyl-L-methionine = an N-acyl-L-homoserine lactone + S-methyl-5'-thioadenosine + holo-[ACP] + H(+)</text>
        <dbReference type="Rhea" id="RHEA:10096"/>
        <dbReference type="Rhea" id="RHEA-COMP:9685"/>
        <dbReference type="Rhea" id="RHEA-COMP:14125"/>
        <dbReference type="ChEBI" id="CHEBI:15378"/>
        <dbReference type="ChEBI" id="CHEBI:17509"/>
        <dbReference type="ChEBI" id="CHEBI:55474"/>
        <dbReference type="ChEBI" id="CHEBI:59789"/>
        <dbReference type="ChEBI" id="CHEBI:64479"/>
        <dbReference type="ChEBI" id="CHEBI:138651"/>
        <dbReference type="EC" id="2.3.1.184"/>
    </reaction>
</comment>
<keyword evidence="3 8" id="KW-0673">Quorum sensing</keyword>
<keyword evidence="6 8" id="KW-0071">Autoinducer synthesis</keyword>
<comment type="similarity">
    <text evidence="8 9">Belongs to the autoinducer synthase family.</text>
</comment>
<accession>A0A366J633</accession>
<dbReference type="PRINTS" id="PR01549">
    <property type="entry name" value="AUTOINDCRSYN"/>
</dbReference>
<dbReference type="GO" id="GO:0061579">
    <property type="term" value="F:N-acyl homoserine lactone synthase activity"/>
    <property type="evidence" value="ECO:0007669"/>
    <property type="project" value="UniProtKB-UniRule"/>
</dbReference>
<dbReference type="PANTHER" id="PTHR39322:SF1">
    <property type="entry name" value="ISOVALERYL-HOMOSERINE LACTONE SYNTHASE"/>
    <property type="match status" value="1"/>
</dbReference>
<dbReference type="Pfam" id="PF00765">
    <property type="entry name" value="Autoind_synth"/>
    <property type="match status" value="1"/>
</dbReference>
<gene>
    <name evidence="10" type="ORF">DFP80_108132</name>
</gene>
<dbReference type="RefSeq" id="WP_113916980.1">
    <property type="nucleotide sequence ID" value="NZ_QNSE01000008.1"/>
</dbReference>
<evidence type="ECO:0000313" key="10">
    <source>
        <dbReference type="EMBL" id="RBP82486.1"/>
    </source>
</evidence>
<dbReference type="PROSITE" id="PS51187">
    <property type="entry name" value="AUTOINDUCER_SYNTH_2"/>
    <property type="match status" value="1"/>
</dbReference>
<evidence type="ECO:0000256" key="5">
    <source>
        <dbReference type="ARBA" id="ARBA00022691"/>
    </source>
</evidence>
<dbReference type="GO" id="GO:0009372">
    <property type="term" value="P:quorum sensing"/>
    <property type="evidence" value="ECO:0007669"/>
    <property type="project" value="UniProtKB-UniRule"/>
</dbReference>
<reference evidence="10 11" key="1">
    <citation type="submission" date="2018-06" db="EMBL/GenBank/DDBJ databases">
        <title>Genomic Encyclopedia of Type Strains, Phase III (KMG-III): the genomes of soil and plant-associated and newly described type strains.</title>
        <authorList>
            <person name="Whitman W."/>
        </authorList>
    </citation>
    <scope>NUCLEOTIDE SEQUENCE [LARGE SCALE GENOMIC DNA]</scope>
    <source>
        <strain evidence="10 11">CECT 7377</strain>
    </source>
</reference>
<name>A0A366J633_9GAMM</name>
<evidence type="ECO:0000256" key="2">
    <source>
        <dbReference type="ARBA" id="ARBA00018768"/>
    </source>
</evidence>
<dbReference type="Proteomes" id="UP000252792">
    <property type="component" value="Unassembled WGS sequence"/>
</dbReference>
<sequence>MIIHRLTSYSDLSNSLALEVFAVRKAIFCDQLGWDIKSDGKYERDQHDLPQTNILVSTTTSNQLAGFARLLSLDEGCMLDDVLPFPDLDFSIFKGFYEISRFFLIRNRGLINAKITCSDFFRELILSAGLLGAKGYLAAVDAKMLSCLGRSGWKCSHVSSRLGSIGEVVYLVSLPIDRVALESVSYS</sequence>
<evidence type="ECO:0000256" key="6">
    <source>
        <dbReference type="ARBA" id="ARBA00022929"/>
    </source>
</evidence>
<dbReference type="InterPro" id="IPR001690">
    <property type="entry name" value="Autoind_synthase"/>
</dbReference>
<dbReference type="AlphaFoldDB" id="A0A366J633"/>